<comment type="caution">
    <text evidence="2">The sequence shown here is derived from an EMBL/GenBank/DDBJ whole genome shotgun (WGS) entry which is preliminary data.</text>
</comment>
<dbReference type="Proteomes" id="UP000195447">
    <property type="component" value="Unassembled WGS sequence"/>
</dbReference>
<keyword evidence="1" id="KW-1133">Transmembrane helix</keyword>
<keyword evidence="1" id="KW-0812">Transmembrane</keyword>
<gene>
    <name evidence="2" type="ORF">B5F14_06785</name>
</gene>
<keyword evidence="1" id="KW-0472">Membrane</keyword>
<feature type="transmembrane region" description="Helical" evidence="1">
    <location>
        <begin position="298"/>
        <end position="319"/>
    </location>
</feature>
<feature type="transmembrane region" description="Helical" evidence="1">
    <location>
        <begin position="107"/>
        <end position="131"/>
    </location>
</feature>
<feature type="transmembrane region" description="Helical" evidence="1">
    <location>
        <begin position="52"/>
        <end position="73"/>
    </location>
</feature>
<dbReference type="EMBL" id="NFKM01000012">
    <property type="protein sequence ID" value="OUP59790.1"/>
    <property type="molecule type" value="Genomic_DNA"/>
</dbReference>
<evidence type="ECO:0000313" key="2">
    <source>
        <dbReference type="EMBL" id="OUP59790.1"/>
    </source>
</evidence>
<organism evidence="2 3">
    <name type="scientific">Faecalitalea cylindroides</name>
    <dbReference type="NCBI Taxonomy" id="39483"/>
    <lineage>
        <taxon>Bacteria</taxon>
        <taxon>Bacillati</taxon>
        <taxon>Bacillota</taxon>
        <taxon>Erysipelotrichia</taxon>
        <taxon>Erysipelotrichales</taxon>
        <taxon>Erysipelotrichaceae</taxon>
        <taxon>Faecalitalea</taxon>
    </lineage>
</organism>
<dbReference type="RefSeq" id="WP_087158776.1">
    <property type="nucleotide sequence ID" value="NZ_NFKM01000012.1"/>
</dbReference>
<sequence>MYDQDQIIYKKAKNRVITRLIISWILLCLYFIGAFSVLNLDFLKTTNNLNTVIIVLAISQLCLYGFIFLLLSFGKKIFRILYWLVFILTLCLFYVPIQFAMQDMAHILTYASMLGFMLIKTMFLVQLGSYLKHNKWSRIFFDLTIDVYEDEMEDTIEQPVIRVKQVKKKPVRQPEPEYIYEEEEEEAEEKEPYTQPQVSIRLGIGIYASLMVFPILIQIFSNYFASYDLQTVFATQDMFMLCIFTALVWTVPVFYLYYDHPYAKRIVLICAILEVFCILFYAPKFIGYYVDKDPEYPLRVFILFILVDAIRYGILFYCLKPLLHIESPTHIDEDDEN</sequence>
<reference evidence="3" key="1">
    <citation type="submission" date="2017-04" db="EMBL/GenBank/DDBJ databases">
        <title>Function of individual gut microbiota members based on whole genome sequencing of pure cultures obtained from chicken caecum.</title>
        <authorList>
            <person name="Medvecky M."/>
            <person name="Cejkova D."/>
            <person name="Polansky O."/>
            <person name="Karasova D."/>
            <person name="Kubasova T."/>
            <person name="Cizek A."/>
            <person name="Rychlik I."/>
        </authorList>
    </citation>
    <scope>NUCLEOTIDE SEQUENCE [LARGE SCALE GENOMIC DNA]</scope>
    <source>
        <strain evidence="3">An178</strain>
    </source>
</reference>
<feature type="transmembrane region" description="Helical" evidence="1">
    <location>
        <begin position="265"/>
        <end position="286"/>
    </location>
</feature>
<keyword evidence="3" id="KW-1185">Reference proteome</keyword>
<dbReference type="AlphaFoldDB" id="A0A1Y4LV86"/>
<feature type="transmembrane region" description="Helical" evidence="1">
    <location>
        <begin position="204"/>
        <end position="226"/>
    </location>
</feature>
<name>A0A1Y4LV86_9FIRM</name>
<evidence type="ECO:0000256" key="1">
    <source>
        <dbReference type="SAM" id="Phobius"/>
    </source>
</evidence>
<protein>
    <submittedName>
        <fullName evidence="2">Uncharacterized protein</fullName>
    </submittedName>
</protein>
<accession>A0A1Y4LV86</accession>
<feature type="transmembrane region" description="Helical" evidence="1">
    <location>
        <begin position="21"/>
        <end position="40"/>
    </location>
</feature>
<evidence type="ECO:0000313" key="3">
    <source>
        <dbReference type="Proteomes" id="UP000195447"/>
    </source>
</evidence>
<feature type="transmembrane region" description="Helical" evidence="1">
    <location>
        <begin position="80"/>
        <end position="101"/>
    </location>
</feature>
<proteinExistence type="predicted"/>
<feature type="transmembrane region" description="Helical" evidence="1">
    <location>
        <begin position="238"/>
        <end position="258"/>
    </location>
</feature>